<dbReference type="AlphaFoldDB" id="A0AAE1SJZ4"/>
<reference evidence="4" key="1">
    <citation type="submission" date="2023-12" db="EMBL/GenBank/DDBJ databases">
        <title>Genome assembly of Anisodus tanguticus.</title>
        <authorList>
            <person name="Wang Y.-J."/>
        </authorList>
    </citation>
    <scope>NUCLEOTIDE SEQUENCE</scope>
    <source>
        <strain evidence="4">KB-2021</strain>
        <tissue evidence="4">Leaf</tissue>
    </source>
</reference>
<dbReference type="PANTHER" id="PTHR33107">
    <property type="entry name" value="KUNITZ TRYPSIN INHIBITOR 2"/>
    <property type="match status" value="1"/>
</dbReference>
<keyword evidence="5" id="KW-1185">Reference proteome</keyword>
<dbReference type="InterPro" id="IPR011065">
    <property type="entry name" value="Kunitz_inhibitor_STI-like_sf"/>
</dbReference>
<evidence type="ECO:0000256" key="2">
    <source>
        <dbReference type="ARBA" id="ARBA00022690"/>
    </source>
</evidence>
<dbReference type="SMART" id="SM00452">
    <property type="entry name" value="STI"/>
    <property type="match status" value="1"/>
</dbReference>
<evidence type="ECO:0000256" key="3">
    <source>
        <dbReference type="SAM" id="SignalP"/>
    </source>
</evidence>
<feature type="chain" id="PRO_5042152287" evidence="3">
    <location>
        <begin position="26"/>
        <end position="194"/>
    </location>
</feature>
<dbReference type="PANTHER" id="PTHR33107:SF63">
    <property type="entry name" value="KUNITZ-TYPE PROTEASE INHIBITOR KPI-D12"/>
    <property type="match status" value="1"/>
</dbReference>
<keyword evidence="2" id="KW-0646">Protease inhibitor</keyword>
<dbReference type="EMBL" id="JAVYJV010000005">
    <property type="protein sequence ID" value="KAK4370773.1"/>
    <property type="molecule type" value="Genomic_DNA"/>
</dbReference>
<dbReference type="InterPro" id="IPR002160">
    <property type="entry name" value="Prot_inh_Kunz-lg"/>
</dbReference>
<keyword evidence="3" id="KW-0732">Signal</keyword>
<dbReference type="GO" id="GO:0004866">
    <property type="term" value="F:endopeptidase inhibitor activity"/>
    <property type="evidence" value="ECO:0007669"/>
    <property type="project" value="InterPro"/>
</dbReference>
<accession>A0AAE1SJZ4</accession>
<evidence type="ECO:0000313" key="5">
    <source>
        <dbReference type="Proteomes" id="UP001291623"/>
    </source>
</evidence>
<evidence type="ECO:0000313" key="4">
    <source>
        <dbReference type="EMBL" id="KAK4370773.1"/>
    </source>
</evidence>
<evidence type="ECO:0000256" key="1">
    <source>
        <dbReference type="ARBA" id="ARBA00005440"/>
    </source>
</evidence>
<name>A0AAE1SJZ4_9SOLA</name>
<dbReference type="Pfam" id="PF00197">
    <property type="entry name" value="Kunitz_legume"/>
    <property type="match status" value="1"/>
</dbReference>
<feature type="signal peptide" evidence="3">
    <location>
        <begin position="1"/>
        <end position="25"/>
    </location>
</feature>
<dbReference type="Proteomes" id="UP001291623">
    <property type="component" value="Unassembled WGS sequence"/>
</dbReference>
<organism evidence="4 5">
    <name type="scientific">Anisodus tanguticus</name>
    <dbReference type="NCBI Taxonomy" id="243964"/>
    <lineage>
        <taxon>Eukaryota</taxon>
        <taxon>Viridiplantae</taxon>
        <taxon>Streptophyta</taxon>
        <taxon>Embryophyta</taxon>
        <taxon>Tracheophyta</taxon>
        <taxon>Spermatophyta</taxon>
        <taxon>Magnoliopsida</taxon>
        <taxon>eudicotyledons</taxon>
        <taxon>Gunneridae</taxon>
        <taxon>Pentapetalae</taxon>
        <taxon>asterids</taxon>
        <taxon>lamiids</taxon>
        <taxon>Solanales</taxon>
        <taxon>Solanaceae</taxon>
        <taxon>Solanoideae</taxon>
        <taxon>Hyoscyameae</taxon>
        <taxon>Anisodus</taxon>
    </lineage>
</organism>
<comment type="caution">
    <text evidence="4">The sequence shown here is derived from an EMBL/GenBank/DDBJ whole genome shotgun (WGS) entry which is preliminary data.</text>
</comment>
<dbReference type="Gene3D" id="2.80.10.50">
    <property type="match status" value="1"/>
</dbReference>
<dbReference type="SUPFAM" id="SSF50386">
    <property type="entry name" value="STI-like"/>
    <property type="match status" value="1"/>
</dbReference>
<comment type="similarity">
    <text evidence="1">Belongs to the protease inhibitor I3 (leguminous Kunitz-type inhibitor) family.</text>
</comment>
<sequence length="194" mass="22480">MKKVILLLHFSIFFAIFTNSWLCEASSAPEPVLDINGKILRTEKTYFIIPVNSEKYGVVAVENIGNDTCQLRVMQKDYVEPHALEFIPIDKKKGVIRVSTDLNIAIYSSYYCLPSIMWQLEKYDSKKGKYYINVGPKSKKNWFKIEKYGRGYKFVYCNVICKDVGIRMINGVRRLALIDVPLVFNFKKEILIGR</sequence>
<protein>
    <submittedName>
        <fullName evidence="4">Uncharacterized protein</fullName>
    </submittedName>
</protein>
<gene>
    <name evidence="4" type="ORF">RND71_010248</name>
</gene>
<dbReference type="PROSITE" id="PS00283">
    <property type="entry name" value="SOYBEAN_KUNITZ"/>
    <property type="match status" value="1"/>
</dbReference>
<proteinExistence type="inferred from homology"/>